<protein>
    <submittedName>
        <fullName evidence="1">Uncharacterized protein</fullName>
    </submittedName>
</protein>
<dbReference type="STRING" id="563192.HMPREF0179_05078"/>
<reference evidence="1 2" key="2">
    <citation type="submission" date="2013-04" db="EMBL/GenBank/DDBJ databases">
        <title>The Genome Sequence of Bilophila wadsworthia 3_1_6.</title>
        <authorList>
            <consortium name="The Broad Institute Genomics Platform"/>
            <person name="Earl A."/>
            <person name="Ward D."/>
            <person name="Feldgarden M."/>
            <person name="Gevers D."/>
            <person name="Sibley C."/>
            <person name="Strauss J."/>
            <person name="Allen-Vercoe E."/>
            <person name="Walker B."/>
            <person name="Young S."/>
            <person name="Zeng Q."/>
            <person name="Gargeya S."/>
            <person name="Fitzgerald M."/>
            <person name="Haas B."/>
            <person name="Abouelleil A."/>
            <person name="Allen A.W."/>
            <person name="Alvarado L."/>
            <person name="Arachchi H.M."/>
            <person name="Berlin A.M."/>
            <person name="Chapman S.B."/>
            <person name="Gainer-Dewar J."/>
            <person name="Goldberg J."/>
            <person name="Griggs A."/>
            <person name="Gujja S."/>
            <person name="Hansen M."/>
            <person name="Howarth C."/>
            <person name="Imamovic A."/>
            <person name="Ireland A."/>
            <person name="Larimer J."/>
            <person name="McCowan C."/>
            <person name="Murphy C."/>
            <person name="Pearson M."/>
            <person name="Poon T.W."/>
            <person name="Priest M."/>
            <person name="Roberts A."/>
            <person name="Saif S."/>
            <person name="Shea T."/>
            <person name="Sisk P."/>
            <person name="Sykes S."/>
            <person name="Wortman J."/>
            <person name="Nusbaum C."/>
            <person name="Birren B."/>
        </authorList>
    </citation>
    <scope>NUCLEOTIDE SEQUENCE [LARGE SCALE GENOMIC DNA]</scope>
    <source>
        <strain evidence="1 2">3_1_6</strain>
    </source>
</reference>
<evidence type="ECO:0000313" key="2">
    <source>
        <dbReference type="Proteomes" id="UP000006034"/>
    </source>
</evidence>
<name>S2KTE1_BILW3</name>
<proteinExistence type="predicted"/>
<gene>
    <name evidence="1" type="ORF">HMPREF0179_05078</name>
</gene>
<evidence type="ECO:0000313" key="1">
    <source>
        <dbReference type="EMBL" id="EPC05793.1"/>
    </source>
</evidence>
<organism evidence="1 2">
    <name type="scientific">Bilophila wadsworthia (strain 3_1_6)</name>
    <dbReference type="NCBI Taxonomy" id="563192"/>
    <lineage>
        <taxon>Bacteria</taxon>
        <taxon>Pseudomonadati</taxon>
        <taxon>Thermodesulfobacteriota</taxon>
        <taxon>Desulfovibrionia</taxon>
        <taxon>Desulfovibrionales</taxon>
        <taxon>Desulfovibrionaceae</taxon>
        <taxon>Bilophila</taxon>
    </lineage>
</organism>
<dbReference type="Proteomes" id="UP000006034">
    <property type="component" value="Unassembled WGS sequence"/>
</dbReference>
<dbReference type="HOGENOM" id="CLU_1923515_0_0_7"/>
<dbReference type="RefSeq" id="WP_016360396.1">
    <property type="nucleotide sequence ID" value="NZ_KE150238.1"/>
</dbReference>
<dbReference type="AlphaFoldDB" id="S2KTE1"/>
<comment type="caution">
    <text evidence="1">The sequence shown here is derived from an EMBL/GenBank/DDBJ whole genome shotgun (WGS) entry which is preliminary data.</text>
</comment>
<reference evidence="1 2" key="1">
    <citation type="submission" date="2010-10" db="EMBL/GenBank/DDBJ databases">
        <authorList>
            <consortium name="The Broad Institute Genome Sequencing Platform"/>
            <person name="Ward D."/>
            <person name="Earl A."/>
            <person name="Feldgarden M."/>
            <person name="Young S.K."/>
            <person name="Gargeya S."/>
            <person name="Zeng Q."/>
            <person name="Alvarado L."/>
            <person name="Berlin A."/>
            <person name="Bochicchio J."/>
            <person name="Chapman S.B."/>
            <person name="Chen Z."/>
            <person name="Freedman E."/>
            <person name="Gellesch M."/>
            <person name="Goldberg J."/>
            <person name="Griggs A."/>
            <person name="Gujja S."/>
            <person name="Heilman E."/>
            <person name="Heiman D."/>
            <person name="Howarth C."/>
            <person name="Mehta T."/>
            <person name="Neiman D."/>
            <person name="Pearson M."/>
            <person name="Roberts A."/>
            <person name="Saif S."/>
            <person name="Shea T."/>
            <person name="Shenoy N."/>
            <person name="Sisk P."/>
            <person name="Stolte C."/>
            <person name="Sykes S."/>
            <person name="White J."/>
            <person name="Yandava C."/>
            <person name="Allen-Vercoe E."/>
            <person name="Sibley C."/>
            <person name="Ambrose C.E."/>
            <person name="Strauss J."/>
            <person name="Daigneault M."/>
            <person name="Haas B."/>
            <person name="Nusbaum C."/>
            <person name="Birren B."/>
        </authorList>
    </citation>
    <scope>NUCLEOTIDE SEQUENCE [LARGE SCALE GENOMIC DNA]</scope>
    <source>
        <strain evidence="1 2">3_1_6</strain>
    </source>
</reference>
<accession>S2KTE1</accession>
<dbReference type="GeneID" id="78084240"/>
<keyword evidence="2" id="KW-1185">Reference proteome</keyword>
<sequence>MGIYICKDDERNSICIIQTLVNNVNDSLNKDDCYPVFGAIGNTFMVEIAQGPIERRNILKTFYIDIKHNLQTEILIENKTYADEEILISIKQEYLLIAMLYITKSIFEQSPYILHPLNARGNYPYGWEYGI</sequence>
<dbReference type="EMBL" id="ADCP02000001">
    <property type="protein sequence ID" value="EPC05793.1"/>
    <property type="molecule type" value="Genomic_DNA"/>
</dbReference>